<dbReference type="InterPro" id="IPR043502">
    <property type="entry name" value="DNA/RNA_pol_sf"/>
</dbReference>
<dbReference type="PANTHER" id="PTHR47331:SF1">
    <property type="entry name" value="GAG-LIKE PROTEIN"/>
    <property type="match status" value="1"/>
</dbReference>
<dbReference type="EMBL" id="UYRV01008052">
    <property type="protein sequence ID" value="VDK55184.1"/>
    <property type="molecule type" value="Genomic_DNA"/>
</dbReference>
<name>A0A3P6SJF8_CYLGO</name>
<feature type="non-terminal residue" evidence="1">
    <location>
        <position position="190"/>
    </location>
</feature>
<evidence type="ECO:0000313" key="1">
    <source>
        <dbReference type="EMBL" id="VDK55184.1"/>
    </source>
</evidence>
<sequence>MWDRYWTLENTGTEEFTGPLPNEQQLVNNQVLENFRNTIQHREDGYYVRLSWKENFPKLPDNKVIAVKRLHKVLEMYSEDTDTLQDYDNIFKEQAAKGLIEEVSEQDVSSTSIVHYLPHQAVFTLRRFSHYNDQPSLNDVLHQDPLLLPDMVGILLRFRVPDIAVISDVEKSFLQVRLQEADRDATRCMW</sequence>
<organism evidence="1 2">
    <name type="scientific">Cylicostephanus goldi</name>
    <name type="common">Nematode worm</name>
    <dbReference type="NCBI Taxonomy" id="71465"/>
    <lineage>
        <taxon>Eukaryota</taxon>
        <taxon>Metazoa</taxon>
        <taxon>Ecdysozoa</taxon>
        <taxon>Nematoda</taxon>
        <taxon>Chromadorea</taxon>
        <taxon>Rhabditida</taxon>
        <taxon>Rhabditina</taxon>
        <taxon>Rhabditomorpha</taxon>
        <taxon>Strongyloidea</taxon>
        <taxon>Strongylidae</taxon>
        <taxon>Cylicostephanus</taxon>
    </lineage>
</organism>
<dbReference type="AlphaFoldDB" id="A0A3P6SJF8"/>
<accession>A0A3P6SJF8</accession>
<protein>
    <submittedName>
        <fullName evidence="1">Uncharacterized protein</fullName>
    </submittedName>
</protein>
<dbReference type="Proteomes" id="UP000271889">
    <property type="component" value="Unassembled WGS sequence"/>
</dbReference>
<dbReference type="OrthoDB" id="5872352at2759"/>
<dbReference type="PANTHER" id="PTHR47331">
    <property type="entry name" value="PHD-TYPE DOMAIN-CONTAINING PROTEIN"/>
    <property type="match status" value="1"/>
</dbReference>
<reference evidence="1 2" key="1">
    <citation type="submission" date="2018-11" db="EMBL/GenBank/DDBJ databases">
        <authorList>
            <consortium name="Pathogen Informatics"/>
        </authorList>
    </citation>
    <scope>NUCLEOTIDE SEQUENCE [LARGE SCALE GENOMIC DNA]</scope>
</reference>
<proteinExistence type="predicted"/>
<keyword evidence="2" id="KW-1185">Reference proteome</keyword>
<gene>
    <name evidence="1" type="ORF">CGOC_LOCUS3231</name>
</gene>
<evidence type="ECO:0000313" key="2">
    <source>
        <dbReference type="Proteomes" id="UP000271889"/>
    </source>
</evidence>
<dbReference type="SUPFAM" id="SSF56672">
    <property type="entry name" value="DNA/RNA polymerases"/>
    <property type="match status" value="1"/>
</dbReference>